<dbReference type="AlphaFoldDB" id="A0A0H2N0N2"/>
<organism evidence="1 2">
    <name type="scientific">Kiloniella spongiae</name>
    <dbReference type="NCBI Taxonomy" id="1489064"/>
    <lineage>
        <taxon>Bacteria</taxon>
        <taxon>Pseudomonadati</taxon>
        <taxon>Pseudomonadota</taxon>
        <taxon>Alphaproteobacteria</taxon>
        <taxon>Rhodospirillales</taxon>
        <taxon>Kiloniellaceae</taxon>
        <taxon>Kiloniella</taxon>
    </lineage>
</organism>
<protein>
    <submittedName>
        <fullName evidence="1">Uncharacterized protein</fullName>
    </submittedName>
</protein>
<keyword evidence="2" id="KW-1185">Reference proteome</keyword>
<evidence type="ECO:0000313" key="1">
    <source>
        <dbReference type="EMBL" id="KLN62440.1"/>
    </source>
</evidence>
<dbReference type="EMBL" id="LAQL01000002">
    <property type="protein sequence ID" value="KLN62440.1"/>
    <property type="molecule type" value="Genomic_DNA"/>
</dbReference>
<comment type="caution">
    <text evidence="1">The sequence shown here is derived from an EMBL/GenBank/DDBJ whole genome shotgun (WGS) entry which is preliminary data.</text>
</comment>
<dbReference type="Proteomes" id="UP000035444">
    <property type="component" value="Unassembled WGS sequence"/>
</dbReference>
<accession>A0A0H2N0N2</accession>
<evidence type="ECO:0000313" key="2">
    <source>
        <dbReference type="Proteomes" id="UP000035444"/>
    </source>
</evidence>
<sequence>MVLPALWSSDIMPAGLLAHGSLLNYQTFPAPNLSILPVVIIGKNSPFTVAGAATVQNPLMGRSFRVPF</sequence>
<reference evidence="1 2" key="1">
    <citation type="submission" date="2015-03" db="EMBL/GenBank/DDBJ databases">
        <title>Genome Sequence of Kiloniella spongiae MEBiC09566, isolated from a marine sponge.</title>
        <authorList>
            <person name="Shao Z."/>
            <person name="Wang L."/>
            <person name="Li X."/>
        </authorList>
    </citation>
    <scope>NUCLEOTIDE SEQUENCE [LARGE SCALE GENOMIC DNA]</scope>
    <source>
        <strain evidence="1 2">MEBiC09566</strain>
    </source>
</reference>
<gene>
    <name evidence="1" type="ORF">WH96_02760</name>
</gene>
<dbReference type="STRING" id="1489064.WH96_02760"/>
<proteinExistence type="predicted"/>
<name>A0A0H2N0N2_9PROT</name>